<dbReference type="RefSeq" id="WP_074798814.1">
    <property type="nucleotide sequence ID" value="NZ_FOVJ01000013.1"/>
</dbReference>
<dbReference type="GO" id="GO:0020037">
    <property type="term" value="F:heme binding"/>
    <property type="evidence" value="ECO:0007669"/>
    <property type="project" value="InterPro"/>
</dbReference>
<dbReference type="Gene3D" id="1.10.760.10">
    <property type="entry name" value="Cytochrome c-like domain"/>
    <property type="match status" value="1"/>
</dbReference>
<keyword evidence="4" id="KW-0249">Electron transport</keyword>
<evidence type="ECO:0000256" key="7">
    <source>
        <dbReference type="SAM" id="MobiDB-lite"/>
    </source>
</evidence>
<feature type="compositionally biased region" description="Polar residues" evidence="7">
    <location>
        <begin position="75"/>
        <end position="89"/>
    </location>
</feature>
<gene>
    <name evidence="10" type="ORF">SAMN05216386_3000</name>
</gene>
<accession>A0A1I5FG86</accession>
<dbReference type="PROSITE" id="PS51007">
    <property type="entry name" value="CYTC"/>
    <property type="match status" value="1"/>
</dbReference>
<evidence type="ECO:0000313" key="10">
    <source>
        <dbReference type="EMBL" id="SFO22596.1"/>
    </source>
</evidence>
<feature type="domain" description="Cytochrome c" evidence="9">
    <location>
        <begin position="110"/>
        <end position="190"/>
    </location>
</feature>
<evidence type="ECO:0000259" key="9">
    <source>
        <dbReference type="PROSITE" id="PS51007"/>
    </source>
</evidence>
<dbReference type="GO" id="GO:0009055">
    <property type="term" value="F:electron transfer activity"/>
    <property type="evidence" value="ECO:0007669"/>
    <property type="project" value="InterPro"/>
</dbReference>
<proteinExistence type="predicted"/>
<keyword evidence="5 6" id="KW-0408">Iron</keyword>
<evidence type="ECO:0000256" key="1">
    <source>
        <dbReference type="ARBA" id="ARBA00022448"/>
    </source>
</evidence>
<evidence type="ECO:0000256" key="4">
    <source>
        <dbReference type="ARBA" id="ARBA00022982"/>
    </source>
</evidence>
<dbReference type="InterPro" id="IPR009056">
    <property type="entry name" value="Cyt_c-like_dom"/>
</dbReference>
<feature type="transmembrane region" description="Helical" evidence="8">
    <location>
        <begin position="19"/>
        <end position="38"/>
    </location>
</feature>
<evidence type="ECO:0000256" key="3">
    <source>
        <dbReference type="ARBA" id="ARBA00022723"/>
    </source>
</evidence>
<dbReference type="SUPFAM" id="SSF46626">
    <property type="entry name" value="Cytochrome c"/>
    <property type="match status" value="1"/>
</dbReference>
<dbReference type="PRINTS" id="PR00607">
    <property type="entry name" value="CYTCHROMECIE"/>
</dbReference>
<organism evidence="10 11">
    <name type="scientific">Nitrosospira briensis</name>
    <dbReference type="NCBI Taxonomy" id="35799"/>
    <lineage>
        <taxon>Bacteria</taxon>
        <taxon>Pseudomonadati</taxon>
        <taxon>Pseudomonadota</taxon>
        <taxon>Betaproteobacteria</taxon>
        <taxon>Nitrosomonadales</taxon>
        <taxon>Nitrosomonadaceae</taxon>
        <taxon>Nitrosospira</taxon>
    </lineage>
</organism>
<dbReference type="OrthoDB" id="9814708at2"/>
<reference evidence="11" key="1">
    <citation type="submission" date="2016-10" db="EMBL/GenBank/DDBJ databases">
        <authorList>
            <person name="Varghese N."/>
        </authorList>
    </citation>
    <scope>NUCLEOTIDE SEQUENCE [LARGE SCALE GENOMIC DNA]</scope>
    <source>
        <strain evidence="11">Nsp8</strain>
    </source>
</reference>
<dbReference type="GO" id="GO:0005506">
    <property type="term" value="F:iron ion binding"/>
    <property type="evidence" value="ECO:0007669"/>
    <property type="project" value="InterPro"/>
</dbReference>
<keyword evidence="2 6" id="KW-0349">Heme</keyword>
<keyword evidence="8" id="KW-1133">Transmembrane helix</keyword>
<sequence>MSGTEDDDHSSPIRTPKQLLTVVAAAFVFPVLIIWLLGKFITGDAPIDPNSPAFSDEKVAERLKPVGKLVLAGDSPQSDVPSESESGQTAGAAVASAAVPGAAPVADAGDPAEKAKAIYTASCAACHMTGAAGAPKMGDNAAWAPRIKAGNETLYESAIKGKNAMPPRGGNASLSDADVKAAVDYMVSQSK</sequence>
<keyword evidence="3 6" id="KW-0479">Metal-binding</keyword>
<evidence type="ECO:0000256" key="2">
    <source>
        <dbReference type="ARBA" id="ARBA00022617"/>
    </source>
</evidence>
<dbReference type="InterPro" id="IPR036909">
    <property type="entry name" value="Cyt_c-like_dom_sf"/>
</dbReference>
<dbReference type="Proteomes" id="UP000183107">
    <property type="component" value="Unassembled WGS sequence"/>
</dbReference>
<dbReference type="PANTHER" id="PTHR40942">
    <property type="match status" value="1"/>
</dbReference>
<dbReference type="InterPro" id="IPR002323">
    <property type="entry name" value="Cyt_CIE"/>
</dbReference>
<keyword evidence="1" id="KW-0813">Transport</keyword>
<dbReference type="EMBL" id="FOVJ01000013">
    <property type="protein sequence ID" value="SFO22596.1"/>
    <property type="molecule type" value="Genomic_DNA"/>
</dbReference>
<evidence type="ECO:0000256" key="6">
    <source>
        <dbReference type="PROSITE-ProRule" id="PRU00433"/>
    </source>
</evidence>
<keyword evidence="8" id="KW-0812">Transmembrane</keyword>
<protein>
    <submittedName>
        <fullName evidence="10">Cytochrome c5</fullName>
    </submittedName>
</protein>
<evidence type="ECO:0000313" key="11">
    <source>
        <dbReference type="Proteomes" id="UP000183107"/>
    </source>
</evidence>
<name>A0A1I5FG86_9PROT</name>
<evidence type="ECO:0000256" key="8">
    <source>
        <dbReference type="SAM" id="Phobius"/>
    </source>
</evidence>
<keyword evidence="8" id="KW-0472">Membrane</keyword>
<dbReference type="Pfam" id="PF13442">
    <property type="entry name" value="Cytochrome_CBB3"/>
    <property type="match status" value="1"/>
</dbReference>
<dbReference type="PANTHER" id="PTHR40942:SF2">
    <property type="entry name" value="CYTOCHROME-RELATED"/>
    <property type="match status" value="1"/>
</dbReference>
<keyword evidence="11" id="KW-1185">Reference proteome</keyword>
<feature type="region of interest" description="Disordered" evidence="7">
    <location>
        <begin position="72"/>
        <end position="91"/>
    </location>
</feature>
<evidence type="ECO:0000256" key="5">
    <source>
        <dbReference type="ARBA" id="ARBA00023004"/>
    </source>
</evidence>
<dbReference type="AlphaFoldDB" id="A0A1I5FG86"/>